<name>A0A392R9I2_9FABA</name>
<protein>
    <submittedName>
        <fullName evidence="10">Ubiquitin</fullName>
    </submittedName>
</protein>
<comment type="similarity">
    <text evidence="3">Belongs to the ubiquitin family.</text>
</comment>
<organism evidence="10 11">
    <name type="scientific">Trifolium medium</name>
    <dbReference type="NCBI Taxonomy" id="97028"/>
    <lineage>
        <taxon>Eukaryota</taxon>
        <taxon>Viridiplantae</taxon>
        <taxon>Streptophyta</taxon>
        <taxon>Embryophyta</taxon>
        <taxon>Tracheophyta</taxon>
        <taxon>Spermatophyta</taxon>
        <taxon>Magnoliopsida</taxon>
        <taxon>eudicotyledons</taxon>
        <taxon>Gunneridae</taxon>
        <taxon>Pentapetalae</taxon>
        <taxon>rosids</taxon>
        <taxon>fabids</taxon>
        <taxon>Fabales</taxon>
        <taxon>Fabaceae</taxon>
        <taxon>Papilionoideae</taxon>
        <taxon>50 kb inversion clade</taxon>
        <taxon>NPAAA clade</taxon>
        <taxon>Hologalegina</taxon>
        <taxon>IRL clade</taxon>
        <taxon>Trifolieae</taxon>
        <taxon>Trifolium</taxon>
    </lineage>
</organism>
<dbReference type="GO" id="GO:0005634">
    <property type="term" value="C:nucleus"/>
    <property type="evidence" value="ECO:0007669"/>
    <property type="project" value="UniProtKB-SubCell"/>
</dbReference>
<evidence type="ECO:0000256" key="4">
    <source>
        <dbReference type="ARBA" id="ARBA00022490"/>
    </source>
</evidence>
<evidence type="ECO:0000256" key="5">
    <source>
        <dbReference type="ARBA" id="ARBA00022499"/>
    </source>
</evidence>
<keyword evidence="7" id="KW-0832">Ubl conjugation</keyword>
<dbReference type="EMBL" id="LXQA010199456">
    <property type="protein sequence ID" value="MCI32867.1"/>
    <property type="molecule type" value="Genomic_DNA"/>
</dbReference>
<evidence type="ECO:0000256" key="7">
    <source>
        <dbReference type="ARBA" id="ARBA00022843"/>
    </source>
</evidence>
<keyword evidence="5" id="KW-1017">Isopeptide bond</keyword>
<sequence>IQIFVKTTTEKMIHVEVESSDMIANVKAKIQDLEWFLLHKQCLVLANKKLDDLHTIADYNIKEKSILRLVSLSE</sequence>
<dbReference type="Gene3D" id="3.10.20.90">
    <property type="entry name" value="Phosphatidylinositol 3-kinase Catalytic Subunit, Chain A, domain 1"/>
    <property type="match status" value="1"/>
</dbReference>
<dbReference type="GO" id="GO:0003729">
    <property type="term" value="F:mRNA binding"/>
    <property type="evidence" value="ECO:0007669"/>
    <property type="project" value="UniProtKB-ARBA"/>
</dbReference>
<dbReference type="InterPro" id="IPR000626">
    <property type="entry name" value="Ubiquitin-like_dom"/>
</dbReference>
<feature type="domain" description="Ubiquitin-like" evidence="9">
    <location>
        <begin position="1"/>
        <end position="70"/>
    </location>
</feature>
<dbReference type="SUPFAM" id="SSF54236">
    <property type="entry name" value="Ubiquitin-like"/>
    <property type="match status" value="1"/>
</dbReference>
<dbReference type="AlphaFoldDB" id="A0A392R9I2"/>
<evidence type="ECO:0000256" key="6">
    <source>
        <dbReference type="ARBA" id="ARBA00022737"/>
    </source>
</evidence>
<keyword evidence="6" id="KW-0677">Repeat</keyword>
<dbReference type="PRINTS" id="PR00348">
    <property type="entry name" value="UBIQUITIN"/>
</dbReference>
<keyword evidence="11" id="KW-1185">Reference proteome</keyword>
<evidence type="ECO:0000256" key="2">
    <source>
        <dbReference type="ARBA" id="ARBA00004496"/>
    </source>
</evidence>
<dbReference type="PROSITE" id="PS50053">
    <property type="entry name" value="UBIQUITIN_2"/>
    <property type="match status" value="1"/>
</dbReference>
<accession>A0A392R9I2</accession>
<evidence type="ECO:0000256" key="1">
    <source>
        <dbReference type="ARBA" id="ARBA00004123"/>
    </source>
</evidence>
<dbReference type="InterPro" id="IPR050158">
    <property type="entry name" value="Ubiquitin_ubiquitin-like"/>
</dbReference>
<evidence type="ECO:0000259" key="9">
    <source>
        <dbReference type="PROSITE" id="PS50053"/>
    </source>
</evidence>
<dbReference type="GO" id="GO:0005737">
    <property type="term" value="C:cytoplasm"/>
    <property type="evidence" value="ECO:0007669"/>
    <property type="project" value="UniProtKB-SubCell"/>
</dbReference>
<dbReference type="PANTHER" id="PTHR10666">
    <property type="entry name" value="UBIQUITIN"/>
    <property type="match status" value="1"/>
</dbReference>
<dbReference type="InterPro" id="IPR029071">
    <property type="entry name" value="Ubiquitin-like_domsf"/>
</dbReference>
<feature type="non-terminal residue" evidence="10">
    <location>
        <position position="1"/>
    </location>
</feature>
<dbReference type="InterPro" id="IPR019956">
    <property type="entry name" value="Ubiquitin_dom"/>
</dbReference>
<dbReference type="SMART" id="SM00213">
    <property type="entry name" value="UBQ"/>
    <property type="match status" value="1"/>
</dbReference>
<evidence type="ECO:0000313" key="11">
    <source>
        <dbReference type="Proteomes" id="UP000265520"/>
    </source>
</evidence>
<proteinExistence type="inferred from homology"/>
<evidence type="ECO:0000256" key="3">
    <source>
        <dbReference type="ARBA" id="ARBA00008430"/>
    </source>
</evidence>
<comment type="subcellular location">
    <subcellularLocation>
        <location evidence="2">Cytoplasm</location>
    </subcellularLocation>
    <subcellularLocation>
        <location evidence="1">Nucleus</location>
    </subcellularLocation>
</comment>
<evidence type="ECO:0000313" key="10">
    <source>
        <dbReference type="EMBL" id="MCI32867.1"/>
    </source>
</evidence>
<evidence type="ECO:0000256" key="8">
    <source>
        <dbReference type="ARBA" id="ARBA00023242"/>
    </source>
</evidence>
<reference evidence="10 11" key="1">
    <citation type="journal article" date="2018" name="Front. Plant Sci.">
        <title>Red Clover (Trifolium pratense) and Zigzag Clover (T. medium) - A Picture of Genomic Similarities and Differences.</title>
        <authorList>
            <person name="Dluhosova J."/>
            <person name="Istvanek J."/>
            <person name="Nedelnik J."/>
            <person name="Repkova J."/>
        </authorList>
    </citation>
    <scope>NUCLEOTIDE SEQUENCE [LARGE SCALE GENOMIC DNA]</scope>
    <source>
        <strain evidence="11">cv. 10/8</strain>
        <tissue evidence="10">Leaf</tissue>
    </source>
</reference>
<comment type="caution">
    <text evidence="10">The sequence shown here is derived from an EMBL/GenBank/DDBJ whole genome shotgun (WGS) entry which is preliminary data.</text>
</comment>
<dbReference type="Proteomes" id="UP000265520">
    <property type="component" value="Unassembled WGS sequence"/>
</dbReference>
<keyword evidence="4" id="KW-0963">Cytoplasm</keyword>
<keyword evidence="8" id="KW-0539">Nucleus</keyword>
<dbReference type="FunFam" id="3.10.20.90:FF:000469">
    <property type="entry name" value="Polyubiquitin-C"/>
    <property type="match status" value="1"/>
</dbReference>
<dbReference type="Pfam" id="PF00240">
    <property type="entry name" value="ubiquitin"/>
    <property type="match status" value="1"/>
</dbReference>